<comment type="caution">
    <text evidence="9">The sequence shown here is derived from an EMBL/GenBank/DDBJ whole genome shotgun (WGS) entry which is preliminary data.</text>
</comment>
<protein>
    <submittedName>
        <fullName evidence="9">Putative sodium/solute symporter</fullName>
    </submittedName>
</protein>
<dbReference type="GO" id="GO:0022857">
    <property type="term" value="F:transmembrane transporter activity"/>
    <property type="evidence" value="ECO:0007669"/>
    <property type="project" value="InterPro"/>
</dbReference>
<dbReference type="PROSITE" id="PS50283">
    <property type="entry name" value="NA_SOLUT_SYMP_3"/>
    <property type="match status" value="1"/>
</dbReference>
<evidence type="ECO:0000256" key="3">
    <source>
        <dbReference type="ARBA" id="ARBA00022448"/>
    </source>
</evidence>
<evidence type="ECO:0000256" key="4">
    <source>
        <dbReference type="ARBA" id="ARBA00022692"/>
    </source>
</evidence>
<keyword evidence="4 8" id="KW-0812">Transmembrane</keyword>
<reference evidence="9 10" key="1">
    <citation type="submission" date="2012-08" db="EMBL/GenBank/DDBJ databases">
        <title>Whole genome shotgun sequence of Kineosphaera limosa NBRC 100340.</title>
        <authorList>
            <person name="Yoshida I."/>
            <person name="Isaki S."/>
            <person name="Hosoyama A."/>
            <person name="Tsuchikane K."/>
            <person name="Katsumata H."/>
            <person name="Ando Y."/>
            <person name="Ohji S."/>
            <person name="Hamada M."/>
            <person name="Tamura T."/>
            <person name="Yamazoe A."/>
            <person name="Yamazaki S."/>
            <person name="Fujita N."/>
        </authorList>
    </citation>
    <scope>NUCLEOTIDE SEQUENCE [LARGE SCALE GENOMIC DNA]</scope>
    <source>
        <strain evidence="9 10">NBRC 100340</strain>
    </source>
</reference>
<gene>
    <name evidence="9" type="ORF">KILIM_041_00100</name>
</gene>
<accession>K6WRU0</accession>
<feature type="transmembrane region" description="Helical" evidence="8">
    <location>
        <begin position="130"/>
        <end position="152"/>
    </location>
</feature>
<evidence type="ECO:0000256" key="8">
    <source>
        <dbReference type="SAM" id="Phobius"/>
    </source>
</evidence>
<dbReference type="InterPro" id="IPR038377">
    <property type="entry name" value="Na/Glc_symporter_sf"/>
</dbReference>
<feature type="transmembrane region" description="Helical" evidence="8">
    <location>
        <begin position="81"/>
        <end position="98"/>
    </location>
</feature>
<dbReference type="STRING" id="1184609.KILIM_041_00100"/>
<sequence>MYDAGQQMVLGTITISYFVFLILVSVWIGMTKIHTYDDYNVASRNVGLFPLILTYVGTAIGGSLLLGIMTNGYSLGMGQQWFNIAIFVASVVMAVFFVKRIRVLGSRNNYVTIGDFTAHRFGSAARLPTTVSVLTAYCAITGMQFVSVALILNVTANIDVTLAIFIAWVMLTLKTIFGGLKAVIWQDAVHGTI</sequence>
<dbReference type="PANTHER" id="PTHR48086:SF7">
    <property type="entry name" value="SODIUM-SOLUTE SYMPORTER-RELATED"/>
    <property type="match status" value="1"/>
</dbReference>
<comment type="subcellular location">
    <subcellularLocation>
        <location evidence="1">Membrane</location>
        <topology evidence="1">Multi-pass membrane protein</topology>
    </subcellularLocation>
</comment>
<dbReference type="Gene3D" id="1.20.1730.10">
    <property type="entry name" value="Sodium/glucose cotransporter"/>
    <property type="match status" value="1"/>
</dbReference>
<dbReference type="Proteomes" id="UP000008366">
    <property type="component" value="Unassembled WGS sequence"/>
</dbReference>
<feature type="transmembrane region" description="Helical" evidence="8">
    <location>
        <begin position="48"/>
        <end position="69"/>
    </location>
</feature>
<proteinExistence type="inferred from homology"/>
<evidence type="ECO:0000313" key="10">
    <source>
        <dbReference type="Proteomes" id="UP000008366"/>
    </source>
</evidence>
<evidence type="ECO:0000256" key="1">
    <source>
        <dbReference type="ARBA" id="ARBA00004141"/>
    </source>
</evidence>
<dbReference type="eggNOG" id="COG0591">
    <property type="taxonomic scope" value="Bacteria"/>
</dbReference>
<feature type="non-terminal residue" evidence="9">
    <location>
        <position position="193"/>
    </location>
</feature>
<dbReference type="EMBL" id="BAHD01000041">
    <property type="protein sequence ID" value="GAB96556.1"/>
    <property type="molecule type" value="Genomic_DNA"/>
</dbReference>
<evidence type="ECO:0000256" key="5">
    <source>
        <dbReference type="ARBA" id="ARBA00022989"/>
    </source>
</evidence>
<keyword evidence="6 8" id="KW-0472">Membrane</keyword>
<feature type="transmembrane region" description="Helical" evidence="8">
    <location>
        <begin position="158"/>
        <end position="177"/>
    </location>
</feature>
<dbReference type="InterPro" id="IPR001734">
    <property type="entry name" value="Na/solute_symporter"/>
</dbReference>
<evidence type="ECO:0000256" key="7">
    <source>
        <dbReference type="RuleBase" id="RU362091"/>
    </source>
</evidence>
<evidence type="ECO:0000256" key="6">
    <source>
        <dbReference type="ARBA" id="ARBA00023136"/>
    </source>
</evidence>
<name>K6WRU0_9MICO</name>
<comment type="similarity">
    <text evidence="2 7">Belongs to the sodium:solute symporter (SSF) (TC 2.A.21) family.</text>
</comment>
<evidence type="ECO:0000256" key="2">
    <source>
        <dbReference type="ARBA" id="ARBA00006434"/>
    </source>
</evidence>
<dbReference type="AlphaFoldDB" id="K6WRU0"/>
<dbReference type="PANTHER" id="PTHR48086">
    <property type="entry name" value="SODIUM/PROLINE SYMPORTER-RELATED"/>
    <property type="match status" value="1"/>
</dbReference>
<feature type="transmembrane region" description="Helical" evidence="8">
    <location>
        <begin position="6"/>
        <end position="28"/>
    </location>
</feature>
<keyword evidence="10" id="KW-1185">Reference proteome</keyword>
<evidence type="ECO:0000313" key="9">
    <source>
        <dbReference type="EMBL" id="GAB96556.1"/>
    </source>
</evidence>
<organism evidence="9 10">
    <name type="scientific">Kineosphaera limosa NBRC 100340</name>
    <dbReference type="NCBI Taxonomy" id="1184609"/>
    <lineage>
        <taxon>Bacteria</taxon>
        <taxon>Bacillati</taxon>
        <taxon>Actinomycetota</taxon>
        <taxon>Actinomycetes</taxon>
        <taxon>Micrococcales</taxon>
        <taxon>Dermatophilaceae</taxon>
        <taxon>Kineosphaera</taxon>
    </lineage>
</organism>
<dbReference type="RefSeq" id="WP_006593088.1">
    <property type="nucleotide sequence ID" value="NZ_BAHD01000041.1"/>
</dbReference>
<dbReference type="Pfam" id="PF00474">
    <property type="entry name" value="SSF"/>
    <property type="match status" value="1"/>
</dbReference>
<keyword evidence="3" id="KW-0813">Transport</keyword>
<keyword evidence="5 8" id="KW-1133">Transmembrane helix</keyword>
<dbReference type="GO" id="GO:0005886">
    <property type="term" value="C:plasma membrane"/>
    <property type="evidence" value="ECO:0007669"/>
    <property type="project" value="TreeGrafter"/>
</dbReference>
<dbReference type="InterPro" id="IPR050277">
    <property type="entry name" value="Sodium:Solute_Symporter"/>
</dbReference>